<proteinExistence type="predicted"/>
<dbReference type="PANTHER" id="PTHR46622">
    <property type="entry name" value="DNA-DEPENDENT METALLOPROTEASE WSS1"/>
    <property type="match status" value="1"/>
</dbReference>
<dbReference type="Gene3D" id="2.30.30.380">
    <property type="entry name" value="Zn-finger domain of Sec23/24"/>
    <property type="match status" value="1"/>
</dbReference>
<name>A0A0B7N1I1_9FUNG</name>
<gene>
    <name evidence="8" type="primary">PARPA_06063.1 scaffold 20777</name>
</gene>
<evidence type="ECO:0000313" key="9">
    <source>
        <dbReference type="Proteomes" id="UP000054107"/>
    </source>
</evidence>
<dbReference type="OrthoDB" id="261960at2759"/>
<keyword evidence="2 4" id="KW-0863">Zinc-finger</keyword>
<reference evidence="8 9" key="1">
    <citation type="submission" date="2014-09" db="EMBL/GenBank/DDBJ databases">
        <authorList>
            <person name="Ellenberger Sabrina"/>
        </authorList>
    </citation>
    <scope>NUCLEOTIDE SEQUENCE [LARGE SCALE GENOMIC DNA]</scope>
    <source>
        <strain evidence="8 9">CBS 412.66</strain>
    </source>
</reference>
<dbReference type="GO" id="GO:0008237">
    <property type="term" value="F:metallopeptidase activity"/>
    <property type="evidence" value="ECO:0007669"/>
    <property type="project" value="TreeGrafter"/>
</dbReference>
<dbReference type="InterPro" id="IPR001876">
    <property type="entry name" value="Znf_RanBP2"/>
</dbReference>
<keyword evidence="1" id="KW-0479">Metal-binding</keyword>
<dbReference type="SMART" id="SM00547">
    <property type="entry name" value="ZnF_RBZ"/>
    <property type="match status" value="2"/>
</dbReference>
<dbReference type="AlphaFoldDB" id="A0A0B7N1I1"/>
<evidence type="ECO:0000259" key="7">
    <source>
        <dbReference type="PROSITE" id="PS51397"/>
    </source>
</evidence>
<dbReference type="PROSITE" id="PS01358">
    <property type="entry name" value="ZF_RANBP2_1"/>
    <property type="match status" value="2"/>
</dbReference>
<evidence type="ECO:0000259" key="6">
    <source>
        <dbReference type="PROSITE" id="PS50199"/>
    </source>
</evidence>
<evidence type="ECO:0000256" key="2">
    <source>
        <dbReference type="ARBA" id="ARBA00022771"/>
    </source>
</evidence>
<evidence type="ECO:0000256" key="5">
    <source>
        <dbReference type="SAM" id="MobiDB-lite"/>
    </source>
</evidence>
<evidence type="ECO:0000313" key="8">
    <source>
        <dbReference type="EMBL" id="CEP12141.1"/>
    </source>
</evidence>
<sequence length="265" mass="29533">MNVNKGWKVNLRLRPHHDETQFLEYEEILGTLLHEMAHIVRGPHDEKFYKLLDELRQETEILMASGYKGEGFYSDGQRLGSQSVPRYLSNAAAAKAAEKRLQTSKIMLPAGGIRLGGNNMNNMTPAQLAARAAQKRQLDKIWCGGSVEQESSASSSGTNSPAEPCPPSDIKKTPKRRLSFNIPETAEVQSKKKRTADSDTSKQDGWACPACTFVNGPIALACQICQTERVYDIDDQGDFWTCPKCTLENEKKWSTCVACQHVELR</sequence>
<feature type="domain" description="RanBP2-type" evidence="6">
    <location>
        <begin position="202"/>
        <end position="231"/>
    </location>
</feature>
<dbReference type="EMBL" id="LN727414">
    <property type="protein sequence ID" value="CEP12141.1"/>
    <property type="molecule type" value="Genomic_DNA"/>
</dbReference>
<dbReference type="GO" id="GO:0006281">
    <property type="term" value="P:DNA repair"/>
    <property type="evidence" value="ECO:0007669"/>
    <property type="project" value="TreeGrafter"/>
</dbReference>
<accession>A0A0B7N1I1</accession>
<feature type="compositionally biased region" description="Low complexity" evidence="5">
    <location>
        <begin position="149"/>
        <end position="162"/>
    </location>
</feature>
<keyword evidence="9" id="KW-1185">Reference proteome</keyword>
<keyword evidence="3" id="KW-0862">Zinc</keyword>
<dbReference type="InterPro" id="IPR013536">
    <property type="entry name" value="WLM_dom"/>
</dbReference>
<dbReference type="GO" id="GO:0005634">
    <property type="term" value="C:nucleus"/>
    <property type="evidence" value="ECO:0007669"/>
    <property type="project" value="TreeGrafter"/>
</dbReference>
<dbReference type="Pfam" id="PF00641">
    <property type="entry name" value="Zn_ribbon_RanBP"/>
    <property type="match status" value="2"/>
</dbReference>
<evidence type="ECO:0008006" key="10">
    <source>
        <dbReference type="Google" id="ProtNLM"/>
    </source>
</evidence>
<dbReference type="PROSITE" id="PS50199">
    <property type="entry name" value="ZF_RANBP2_2"/>
    <property type="match status" value="2"/>
</dbReference>
<feature type="domain" description="RanBP2-type" evidence="6">
    <location>
        <begin position="235"/>
        <end position="260"/>
    </location>
</feature>
<dbReference type="PROSITE" id="PS51397">
    <property type="entry name" value="WLM"/>
    <property type="match status" value="1"/>
</dbReference>
<evidence type="ECO:0000256" key="3">
    <source>
        <dbReference type="ARBA" id="ARBA00022833"/>
    </source>
</evidence>
<protein>
    <recommendedName>
        <fullName evidence="10">WLM domain-containing protein</fullName>
    </recommendedName>
</protein>
<dbReference type="Pfam" id="PF08325">
    <property type="entry name" value="WLM"/>
    <property type="match status" value="1"/>
</dbReference>
<organism evidence="8 9">
    <name type="scientific">Parasitella parasitica</name>
    <dbReference type="NCBI Taxonomy" id="35722"/>
    <lineage>
        <taxon>Eukaryota</taxon>
        <taxon>Fungi</taxon>
        <taxon>Fungi incertae sedis</taxon>
        <taxon>Mucoromycota</taxon>
        <taxon>Mucoromycotina</taxon>
        <taxon>Mucoromycetes</taxon>
        <taxon>Mucorales</taxon>
        <taxon>Mucorineae</taxon>
        <taxon>Mucoraceae</taxon>
        <taxon>Parasitella</taxon>
    </lineage>
</organism>
<evidence type="ECO:0000256" key="4">
    <source>
        <dbReference type="PROSITE-ProRule" id="PRU00322"/>
    </source>
</evidence>
<dbReference type="InterPro" id="IPR036443">
    <property type="entry name" value="Znf_RanBP2_sf"/>
</dbReference>
<dbReference type="InterPro" id="IPR053000">
    <property type="entry name" value="WSS1-like_metalloprotease"/>
</dbReference>
<dbReference type="GO" id="GO:0008270">
    <property type="term" value="F:zinc ion binding"/>
    <property type="evidence" value="ECO:0007669"/>
    <property type="project" value="UniProtKB-KW"/>
</dbReference>
<dbReference type="Proteomes" id="UP000054107">
    <property type="component" value="Unassembled WGS sequence"/>
</dbReference>
<feature type="region of interest" description="Disordered" evidence="5">
    <location>
        <begin position="149"/>
        <end position="203"/>
    </location>
</feature>
<dbReference type="STRING" id="35722.A0A0B7N1I1"/>
<dbReference type="PANTHER" id="PTHR46622:SF1">
    <property type="entry name" value="DNA-DEPENDENT METALLOPROTEASE WSS1"/>
    <property type="match status" value="1"/>
</dbReference>
<evidence type="ECO:0000256" key="1">
    <source>
        <dbReference type="ARBA" id="ARBA00022723"/>
    </source>
</evidence>
<dbReference type="SUPFAM" id="SSF90209">
    <property type="entry name" value="Ran binding protein zinc finger-like"/>
    <property type="match status" value="1"/>
</dbReference>
<feature type="domain" description="WLM" evidence="7">
    <location>
        <begin position="1"/>
        <end position="138"/>
    </location>
</feature>